<protein>
    <submittedName>
        <fullName evidence="3">Glycosyltransferase</fullName>
    </submittedName>
</protein>
<dbReference type="Pfam" id="PF13439">
    <property type="entry name" value="Glyco_transf_4"/>
    <property type="match status" value="1"/>
</dbReference>
<dbReference type="CDD" id="cd03811">
    <property type="entry name" value="GT4_GT28_WabH-like"/>
    <property type="match status" value="1"/>
</dbReference>
<dbReference type="SUPFAM" id="SSF53756">
    <property type="entry name" value="UDP-Glycosyltransferase/glycogen phosphorylase"/>
    <property type="match status" value="1"/>
</dbReference>
<accession>A0A7V3NTW8</accession>
<name>A0A7V3NTW8_UNCW3</name>
<dbReference type="Pfam" id="PF00534">
    <property type="entry name" value="Glycos_transf_1"/>
    <property type="match status" value="1"/>
</dbReference>
<comment type="caution">
    <text evidence="3">The sequence shown here is derived from an EMBL/GenBank/DDBJ whole genome shotgun (WGS) entry which is preliminary data.</text>
</comment>
<dbReference type="AlphaFoldDB" id="A0A7V3NTW8"/>
<proteinExistence type="predicted"/>
<dbReference type="PANTHER" id="PTHR12526:SF630">
    <property type="entry name" value="GLYCOSYLTRANSFERASE"/>
    <property type="match status" value="1"/>
</dbReference>
<sequence>MVQRVKRINIYTLNTLSVLGGVERVLLTLWSGLSRRGYALDIIMLRTPECTASIVPELATLPVRQLIMPASKRPLSGPQLLRTMLGIVGLGISHLIFKDLIERGVPDFIMVIDGPELVPDLKSACHKAGVKVKVVYWDHGVIPFQFSRHRGLRRKVYYWLKKRISIRSIRAADLCLAPSRYVEGFLRRASVPVTTIYNPLPKYEGSLIGRPSLPLFLFVGRLLDYSKNLSFLLDCLSKLKEENWKLLVVGSGPDEDKLKLRAKRLGISEQIEWRGFRDDPFADIPETTCLLLVSRSEGFSLVIVEAMQRGIPVISSDCGGPSEIIRTGKNGYLFPVDDEKALIALLRKAIQGELAFASPQEIAQSVEDFQEERVIDRLLSSLEVKNY</sequence>
<evidence type="ECO:0000313" key="3">
    <source>
        <dbReference type="EMBL" id="HGB36298.1"/>
    </source>
</evidence>
<reference evidence="3" key="1">
    <citation type="journal article" date="2020" name="mSystems">
        <title>Genome- and Community-Level Interaction Insights into Carbon Utilization and Element Cycling Functions of Hydrothermarchaeota in Hydrothermal Sediment.</title>
        <authorList>
            <person name="Zhou Z."/>
            <person name="Liu Y."/>
            <person name="Xu W."/>
            <person name="Pan J."/>
            <person name="Luo Z.H."/>
            <person name="Li M."/>
        </authorList>
    </citation>
    <scope>NUCLEOTIDE SEQUENCE [LARGE SCALE GENOMIC DNA]</scope>
    <source>
        <strain evidence="3">SpSt-754</strain>
    </source>
</reference>
<keyword evidence="3" id="KW-0808">Transferase</keyword>
<dbReference type="GO" id="GO:0016757">
    <property type="term" value="F:glycosyltransferase activity"/>
    <property type="evidence" value="ECO:0007669"/>
    <property type="project" value="InterPro"/>
</dbReference>
<feature type="domain" description="Glycosyl transferase family 1" evidence="1">
    <location>
        <begin position="214"/>
        <end position="353"/>
    </location>
</feature>
<dbReference type="InterPro" id="IPR028098">
    <property type="entry name" value="Glyco_trans_4-like_N"/>
</dbReference>
<feature type="domain" description="Glycosyltransferase subfamily 4-like N-terminal" evidence="2">
    <location>
        <begin position="20"/>
        <end position="199"/>
    </location>
</feature>
<dbReference type="InterPro" id="IPR001296">
    <property type="entry name" value="Glyco_trans_1"/>
</dbReference>
<dbReference type="PANTHER" id="PTHR12526">
    <property type="entry name" value="GLYCOSYLTRANSFERASE"/>
    <property type="match status" value="1"/>
</dbReference>
<evidence type="ECO:0000259" key="2">
    <source>
        <dbReference type="Pfam" id="PF13439"/>
    </source>
</evidence>
<dbReference type="EMBL" id="DTGD01000197">
    <property type="protein sequence ID" value="HGB36298.1"/>
    <property type="molecule type" value="Genomic_DNA"/>
</dbReference>
<dbReference type="Gene3D" id="3.40.50.2000">
    <property type="entry name" value="Glycogen Phosphorylase B"/>
    <property type="match status" value="2"/>
</dbReference>
<evidence type="ECO:0000259" key="1">
    <source>
        <dbReference type="Pfam" id="PF00534"/>
    </source>
</evidence>
<gene>
    <name evidence="3" type="ORF">ENV38_05280</name>
</gene>
<organism evidence="3">
    <name type="scientific">candidate division WOR-3 bacterium</name>
    <dbReference type="NCBI Taxonomy" id="2052148"/>
    <lineage>
        <taxon>Bacteria</taxon>
        <taxon>Bacteria division WOR-3</taxon>
    </lineage>
</organism>